<dbReference type="PANTHER" id="PTHR43701:SF2">
    <property type="entry name" value="MEMBRANE TRANSPORTER PROTEIN YJNA-RELATED"/>
    <property type="match status" value="1"/>
</dbReference>
<dbReference type="OrthoDB" id="2329556at2"/>
<feature type="transmembrane region" description="Helical" evidence="6">
    <location>
        <begin position="79"/>
        <end position="96"/>
    </location>
</feature>
<feature type="transmembrane region" description="Helical" evidence="6">
    <location>
        <begin position="49"/>
        <end position="67"/>
    </location>
</feature>
<feature type="transmembrane region" description="Helical" evidence="6">
    <location>
        <begin position="173"/>
        <end position="191"/>
    </location>
</feature>
<feature type="transmembrane region" description="Helical" evidence="6">
    <location>
        <begin position="108"/>
        <end position="128"/>
    </location>
</feature>
<evidence type="ECO:0000256" key="6">
    <source>
        <dbReference type="RuleBase" id="RU363041"/>
    </source>
</evidence>
<keyword evidence="6" id="KW-1003">Cell membrane</keyword>
<keyword evidence="4 6" id="KW-1133">Transmembrane helix</keyword>
<evidence type="ECO:0000313" key="7">
    <source>
        <dbReference type="EMBL" id="SMC06801.1"/>
    </source>
</evidence>
<accession>A0A1W1WKG5</accession>
<evidence type="ECO:0000256" key="2">
    <source>
        <dbReference type="ARBA" id="ARBA00009142"/>
    </source>
</evidence>
<dbReference type="InterPro" id="IPR002781">
    <property type="entry name" value="TM_pro_TauE-like"/>
</dbReference>
<keyword evidence="3 6" id="KW-0812">Transmembrane</keyword>
<reference evidence="8" key="1">
    <citation type="submission" date="2017-04" db="EMBL/GenBank/DDBJ databases">
        <authorList>
            <person name="Varghese N."/>
            <person name="Submissions S."/>
        </authorList>
    </citation>
    <scope>NUCLEOTIDE SEQUENCE [LARGE SCALE GENOMIC DNA]</scope>
    <source>
        <strain evidence="8">DSM 9293</strain>
    </source>
</reference>
<dbReference type="PANTHER" id="PTHR43701">
    <property type="entry name" value="MEMBRANE TRANSPORTER PROTEIN MJ0441-RELATED"/>
    <property type="match status" value="1"/>
</dbReference>
<dbReference type="Pfam" id="PF01925">
    <property type="entry name" value="TauE"/>
    <property type="match status" value="1"/>
</dbReference>
<feature type="transmembrane region" description="Helical" evidence="6">
    <location>
        <begin position="7"/>
        <end position="37"/>
    </location>
</feature>
<comment type="similarity">
    <text evidence="2 6">Belongs to the 4-toluene sulfonate uptake permease (TSUP) (TC 2.A.102) family.</text>
</comment>
<dbReference type="EMBL" id="FWWY01000001">
    <property type="protein sequence ID" value="SMC06801.1"/>
    <property type="molecule type" value="Genomic_DNA"/>
</dbReference>
<feature type="transmembrane region" description="Helical" evidence="6">
    <location>
        <begin position="230"/>
        <end position="247"/>
    </location>
</feature>
<feature type="transmembrane region" description="Helical" evidence="6">
    <location>
        <begin position="140"/>
        <end position="161"/>
    </location>
</feature>
<gene>
    <name evidence="7" type="ORF">SAMN00768000_3026</name>
</gene>
<dbReference type="InterPro" id="IPR051598">
    <property type="entry name" value="TSUP/Inactive_protease-like"/>
</dbReference>
<dbReference type="AlphaFoldDB" id="A0A1W1WKG5"/>
<keyword evidence="8" id="KW-1185">Reference proteome</keyword>
<sequence length="275" mass="29876">MLSGAIVASVLAFSTGLSIGFLLAAAGGGTLILSIIVLRYLFGLTHAELFGTAAVLTFVLAVALFLMRREERRVAIRPALWFTGPGLLTMMVTKLMPHDLTTRLRLALIGLLLVTNTLLSLILSKFLVRSRRIHHKRLAMMGGGVGLLAGYFGGNGAFLALPSMLMSGLPQNVAVSSSTLTIASFAFTSAIPNMVRASIDWRVLIPFLLGSILGLLIMRMLFRFRNPSSRTRWMTTVIVIAAGLYLLQQNWFGLYTPSLALYDGIKGGLRNEFTN</sequence>
<name>A0A1W1WKG5_SULTA</name>
<evidence type="ECO:0000256" key="4">
    <source>
        <dbReference type="ARBA" id="ARBA00022989"/>
    </source>
</evidence>
<dbReference type="Proteomes" id="UP000192660">
    <property type="component" value="Unassembled WGS sequence"/>
</dbReference>
<feature type="transmembrane region" description="Helical" evidence="6">
    <location>
        <begin position="203"/>
        <end position="224"/>
    </location>
</feature>
<keyword evidence="5 6" id="KW-0472">Membrane</keyword>
<evidence type="ECO:0000256" key="3">
    <source>
        <dbReference type="ARBA" id="ARBA00022692"/>
    </source>
</evidence>
<protein>
    <recommendedName>
        <fullName evidence="6">Probable membrane transporter protein</fullName>
    </recommendedName>
</protein>
<dbReference type="STRING" id="28034.BFX07_10860"/>
<dbReference type="RefSeq" id="WP_028963599.1">
    <property type="nucleotide sequence ID" value="NZ_FWWY01000001.1"/>
</dbReference>
<organism evidence="7 8">
    <name type="scientific">Sulfobacillus thermosulfidooxidans (strain DSM 9293 / VKM B-1269 / AT-1)</name>
    <dbReference type="NCBI Taxonomy" id="929705"/>
    <lineage>
        <taxon>Bacteria</taxon>
        <taxon>Bacillati</taxon>
        <taxon>Bacillota</taxon>
        <taxon>Clostridia</taxon>
        <taxon>Eubacteriales</taxon>
        <taxon>Clostridiales Family XVII. Incertae Sedis</taxon>
        <taxon>Sulfobacillus</taxon>
    </lineage>
</organism>
<evidence type="ECO:0000256" key="1">
    <source>
        <dbReference type="ARBA" id="ARBA00004141"/>
    </source>
</evidence>
<evidence type="ECO:0000256" key="5">
    <source>
        <dbReference type="ARBA" id="ARBA00023136"/>
    </source>
</evidence>
<evidence type="ECO:0000313" key="8">
    <source>
        <dbReference type="Proteomes" id="UP000192660"/>
    </source>
</evidence>
<proteinExistence type="inferred from homology"/>
<dbReference type="GO" id="GO:0005886">
    <property type="term" value="C:plasma membrane"/>
    <property type="evidence" value="ECO:0007669"/>
    <property type="project" value="UniProtKB-SubCell"/>
</dbReference>
<comment type="subcellular location">
    <subcellularLocation>
        <location evidence="6">Cell membrane</location>
        <topology evidence="6">Multi-pass membrane protein</topology>
    </subcellularLocation>
    <subcellularLocation>
        <location evidence="1">Membrane</location>
        <topology evidence="1">Multi-pass membrane protein</topology>
    </subcellularLocation>
</comment>